<feature type="compositionally biased region" description="Basic and acidic residues" evidence="1">
    <location>
        <begin position="59"/>
        <end position="69"/>
    </location>
</feature>
<name>A0ABS3KP13_9PROT</name>
<dbReference type="Pfam" id="PF00565">
    <property type="entry name" value="SNase"/>
    <property type="match status" value="1"/>
</dbReference>
<dbReference type="PANTHER" id="PTHR12302">
    <property type="entry name" value="EBNA2 BINDING PROTEIN P100"/>
    <property type="match status" value="1"/>
</dbReference>
<dbReference type="Proteomes" id="UP001518989">
    <property type="component" value="Unassembled WGS sequence"/>
</dbReference>
<evidence type="ECO:0000259" key="2">
    <source>
        <dbReference type="PROSITE" id="PS50830"/>
    </source>
</evidence>
<dbReference type="SMART" id="SM00318">
    <property type="entry name" value="SNc"/>
    <property type="match status" value="1"/>
</dbReference>
<reference evidence="3 4" key="1">
    <citation type="submission" date="2020-09" db="EMBL/GenBank/DDBJ databases">
        <title>Roseomonas.</title>
        <authorList>
            <person name="Zhu W."/>
        </authorList>
    </citation>
    <scope>NUCLEOTIDE SEQUENCE [LARGE SCALE GENOMIC DNA]</scope>
    <source>
        <strain evidence="3 4">573</strain>
    </source>
</reference>
<dbReference type="PROSITE" id="PS50830">
    <property type="entry name" value="TNASE_3"/>
    <property type="match status" value="1"/>
</dbReference>
<dbReference type="InterPro" id="IPR035437">
    <property type="entry name" value="SNase_OB-fold_sf"/>
</dbReference>
<comment type="caution">
    <text evidence="3">The sequence shown here is derived from an EMBL/GenBank/DDBJ whole genome shotgun (WGS) entry which is preliminary data.</text>
</comment>
<keyword evidence="4" id="KW-1185">Reference proteome</keyword>
<dbReference type="PANTHER" id="PTHR12302:SF26">
    <property type="entry name" value="BLR1266 PROTEIN"/>
    <property type="match status" value="1"/>
</dbReference>
<evidence type="ECO:0000313" key="3">
    <source>
        <dbReference type="EMBL" id="MBO1079207.1"/>
    </source>
</evidence>
<accession>A0ABS3KP13</accession>
<dbReference type="EMBL" id="JACTNG010000004">
    <property type="protein sequence ID" value="MBO1079207.1"/>
    <property type="molecule type" value="Genomic_DNA"/>
</dbReference>
<dbReference type="Gene3D" id="2.40.50.90">
    <property type="match status" value="1"/>
</dbReference>
<organism evidence="3 4">
    <name type="scientific">Roseomonas haemaphysalidis</name>
    <dbReference type="NCBI Taxonomy" id="2768162"/>
    <lineage>
        <taxon>Bacteria</taxon>
        <taxon>Pseudomonadati</taxon>
        <taxon>Pseudomonadota</taxon>
        <taxon>Alphaproteobacteria</taxon>
        <taxon>Acetobacterales</taxon>
        <taxon>Roseomonadaceae</taxon>
        <taxon>Roseomonas</taxon>
    </lineage>
</organism>
<gene>
    <name evidence="3" type="ORF">IAI61_09210</name>
</gene>
<dbReference type="RefSeq" id="WP_207416727.1">
    <property type="nucleotide sequence ID" value="NZ_CP061177.1"/>
</dbReference>
<dbReference type="InterPro" id="IPR016071">
    <property type="entry name" value="Staphylococal_nuclease_OB-fold"/>
</dbReference>
<sequence>MNRRTRTAAPWVAVAAAVAALFGTGQLTPSGLERLGHALWRAVSSEQRGTFHPRASTQEGRRDAPHAADGEPIAGTARIVDGDTLDLGRIRIRMGGIDALEHDQSCTRPGDRSYDCGKLARDALVALIGGATVTCQPDGSETYGRTVAICTVPGRDGAPRDLNTAMVRTGLAFDCPKFSGGRYAEAERAARAARSGAWAGSFEFPWRHRGRDAACGRD</sequence>
<protein>
    <submittedName>
        <fullName evidence="3">Thermonuclease family protein</fullName>
    </submittedName>
</protein>
<feature type="region of interest" description="Disordered" evidence="1">
    <location>
        <begin position="46"/>
        <end position="70"/>
    </location>
</feature>
<evidence type="ECO:0000256" key="1">
    <source>
        <dbReference type="SAM" id="MobiDB-lite"/>
    </source>
</evidence>
<feature type="domain" description="TNase-like" evidence="2">
    <location>
        <begin position="70"/>
        <end position="200"/>
    </location>
</feature>
<evidence type="ECO:0000313" key="4">
    <source>
        <dbReference type="Proteomes" id="UP001518989"/>
    </source>
</evidence>
<dbReference type="SUPFAM" id="SSF50199">
    <property type="entry name" value="Staphylococcal nuclease"/>
    <property type="match status" value="1"/>
</dbReference>
<proteinExistence type="predicted"/>